<protein>
    <submittedName>
        <fullName evidence="2">Uncharacterized protein</fullName>
    </submittedName>
</protein>
<sequence length="77" mass="9265">RLVRRRRGRRHFSAKKKDGYRGAMGEEPRLRINERRAGNVREIFYGTEHWNYFTNDEDLGPVILSIKQETLNSRDQF</sequence>
<dbReference type="Gene3D" id="3.30.1120.160">
    <property type="match status" value="1"/>
</dbReference>
<gene>
    <name evidence="2" type="ORF">HHI36_009776</name>
</gene>
<dbReference type="Proteomes" id="UP001516400">
    <property type="component" value="Unassembled WGS sequence"/>
</dbReference>
<dbReference type="InterPro" id="IPR035974">
    <property type="entry name" value="Rap/Ran-GAP_sf"/>
</dbReference>
<reference evidence="2 3" key="1">
    <citation type="journal article" date="2021" name="BMC Biol.">
        <title>Horizontally acquired antibacterial genes associated with adaptive radiation of ladybird beetles.</title>
        <authorList>
            <person name="Li H.S."/>
            <person name="Tang X.F."/>
            <person name="Huang Y.H."/>
            <person name="Xu Z.Y."/>
            <person name="Chen M.L."/>
            <person name="Du X.Y."/>
            <person name="Qiu B.Y."/>
            <person name="Chen P.T."/>
            <person name="Zhang W."/>
            <person name="Slipinski A."/>
            <person name="Escalona H.E."/>
            <person name="Waterhouse R.M."/>
            <person name="Zwick A."/>
            <person name="Pang H."/>
        </authorList>
    </citation>
    <scope>NUCLEOTIDE SEQUENCE [LARGE SCALE GENOMIC DNA]</scope>
    <source>
        <strain evidence="2">SYSU2018</strain>
    </source>
</reference>
<feature type="compositionally biased region" description="Basic and acidic residues" evidence="1">
    <location>
        <begin position="15"/>
        <end position="26"/>
    </location>
</feature>
<dbReference type="AlphaFoldDB" id="A0ABD2MHF9"/>
<feature type="non-terminal residue" evidence="2">
    <location>
        <position position="1"/>
    </location>
</feature>
<name>A0ABD2MHF9_9CUCU</name>
<dbReference type="SUPFAM" id="SSF111347">
    <property type="entry name" value="Rap/Ran-GAP"/>
    <property type="match status" value="1"/>
</dbReference>
<comment type="caution">
    <text evidence="2">The sequence shown here is derived from an EMBL/GenBank/DDBJ whole genome shotgun (WGS) entry which is preliminary data.</text>
</comment>
<organism evidence="2 3">
    <name type="scientific">Cryptolaemus montrouzieri</name>
    <dbReference type="NCBI Taxonomy" id="559131"/>
    <lineage>
        <taxon>Eukaryota</taxon>
        <taxon>Metazoa</taxon>
        <taxon>Ecdysozoa</taxon>
        <taxon>Arthropoda</taxon>
        <taxon>Hexapoda</taxon>
        <taxon>Insecta</taxon>
        <taxon>Pterygota</taxon>
        <taxon>Neoptera</taxon>
        <taxon>Endopterygota</taxon>
        <taxon>Coleoptera</taxon>
        <taxon>Polyphaga</taxon>
        <taxon>Cucujiformia</taxon>
        <taxon>Coccinelloidea</taxon>
        <taxon>Coccinellidae</taxon>
        <taxon>Scymninae</taxon>
        <taxon>Scymnini</taxon>
        <taxon>Cryptolaemus</taxon>
    </lineage>
</organism>
<dbReference type="EMBL" id="JABFTP020000001">
    <property type="protein sequence ID" value="KAL3265571.1"/>
    <property type="molecule type" value="Genomic_DNA"/>
</dbReference>
<proteinExistence type="predicted"/>
<accession>A0ABD2MHF9</accession>
<feature type="region of interest" description="Disordered" evidence="1">
    <location>
        <begin position="1"/>
        <end position="26"/>
    </location>
</feature>
<feature type="compositionally biased region" description="Basic residues" evidence="1">
    <location>
        <begin position="1"/>
        <end position="14"/>
    </location>
</feature>
<evidence type="ECO:0000313" key="2">
    <source>
        <dbReference type="EMBL" id="KAL3265571.1"/>
    </source>
</evidence>
<evidence type="ECO:0000313" key="3">
    <source>
        <dbReference type="Proteomes" id="UP001516400"/>
    </source>
</evidence>
<evidence type="ECO:0000256" key="1">
    <source>
        <dbReference type="SAM" id="MobiDB-lite"/>
    </source>
</evidence>
<keyword evidence="3" id="KW-1185">Reference proteome</keyword>
<dbReference type="Pfam" id="PF21022">
    <property type="entry name" value="Rap-GAP_dimer"/>
    <property type="match status" value="1"/>
</dbReference>
<feature type="non-terminal residue" evidence="2">
    <location>
        <position position="77"/>
    </location>
</feature>